<dbReference type="Proteomes" id="UP000315226">
    <property type="component" value="Unassembled WGS sequence"/>
</dbReference>
<keyword evidence="7" id="KW-1185">Reference proteome</keyword>
<comment type="caution">
    <text evidence="6">The sequence shown here is derived from an EMBL/GenBank/DDBJ whole genome shotgun (WGS) entry which is preliminary data.</text>
</comment>
<dbReference type="Gene3D" id="6.10.140.850">
    <property type="match status" value="1"/>
</dbReference>
<feature type="region of interest" description="Disordered" evidence="5">
    <location>
        <begin position="146"/>
        <end position="165"/>
    </location>
</feature>
<keyword evidence="4" id="KW-0804">Transcription</keyword>
<evidence type="ECO:0000256" key="1">
    <source>
        <dbReference type="ARBA" id="ARBA00011046"/>
    </source>
</evidence>
<evidence type="ECO:0000313" key="7">
    <source>
        <dbReference type="Proteomes" id="UP000315226"/>
    </source>
</evidence>
<dbReference type="InterPro" id="IPR036388">
    <property type="entry name" value="WH-like_DNA-bd_sf"/>
</dbReference>
<keyword evidence="2" id="KW-0805">Transcription regulation</keyword>
<name>A0A4Y3RJA0_9ACTN</name>
<dbReference type="InterPro" id="IPR036390">
    <property type="entry name" value="WH_DNA-bd_sf"/>
</dbReference>
<dbReference type="EMBL" id="BJMN01000020">
    <property type="protein sequence ID" value="GEB57735.1"/>
    <property type="molecule type" value="Genomic_DNA"/>
</dbReference>
<evidence type="ECO:0000256" key="4">
    <source>
        <dbReference type="ARBA" id="ARBA00023163"/>
    </source>
</evidence>
<evidence type="ECO:0000256" key="5">
    <source>
        <dbReference type="SAM" id="MobiDB-lite"/>
    </source>
</evidence>
<dbReference type="Pfam" id="PF03965">
    <property type="entry name" value="Penicillinase_R"/>
    <property type="match status" value="1"/>
</dbReference>
<protein>
    <recommendedName>
        <fullName evidence="8">Penicillinase repressor</fullName>
    </recommendedName>
</protein>
<evidence type="ECO:0008006" key="8">
    <source>
        <dbReference type="Google" id="ProtNLM"/>
    </source>
</evidence>
<dbReference type="GO" id="GO:0045892">
    <property type="term" value="P:negative regulation of DNA-templated transcription"/>
    <property type="evidence" value="ECO:0007669"/>
    <property type="project" value="InterPro"/>
</dbReference>
<evidence type="ECO:0000256" key="3">
    <source>
        <dbReference type="ARBA" id="ARBA00023125"/>
    </source>
</evidence>
<reference evidence="6 7" key="1">
    <citation type="submission" date="2019-06" db="EMBL/GenBank/DDBJ databases">
        <title>Whole genome shotgun sequence of Streptomyces gardneri NBRC 12865.</title>
        <authorList>
            <person name="Hosoyama A."/>
            <person name="Uohara A."/>
            <person name="Ohji S."/>
            <person name="Ichikawa N."/>
        </authorList>
    </citation>
    <scope>NUCLEOTIDE SEQUENCE [LARGE SCALE GENOMIC DNA]</scope>
    <source>
        <strain evidence="6 7">NBRC 12865</strain>
    </source>
</reference>
<comment type="similarity">
    <text evidence="1">Belongs to the BlaI transcriptional regulatory family.</text>
</comment>
<sequence length="165" mass="18411">MRVDIPPSYPWGVYLDEGGGPYDEPPRGKGIHVRRLGELEAEIMDRLWAWQRPATVREIVDDINRGRRVAYTTVMTVADILHRKDWLRREKAGRAWLYEPVRSREEYTAGLMRDALGDSQDRPAALLRFVEVISDEDMAALDAALRATRGGQPEDPGAGPGGGGA</sequence>
<gene>
    <name evidence="6" type="ORF">SGA01_33400</name>
</gene>
<accession>A0A4Y3RJA0</accession>
<keyword evidence="3" id="KW-0238">DNA-binding</keyword>
<dbReference type="Gene3D" id="1.10.10.10">
    <property type="entry name" value="Winged helix-like DNA-binding domain superfamily/Winged helix DNA-binding domain"/>
    <property type="match status" value="1"/>
</dbReference>
<dbReference type="GO" id="GO:0003677">
    <property type="term" value="F:DNA binding"/>
    <property type="evidence" value="ECO:0007669"/>
    <property type="project" value="UniProtKB-KW"/>
</dbReference>
<evidence type="ECO:0000256" key="2">
    <source>
        <dbReference type="ARBA" id="ARBA00023015"/>
    </source>
</evidence>
<dbReference type="InterPro" id="IPR005650">
    <property type="entry name" value="BlaI_family"/>
</dbReference>
<proteinExistence type="inferred from homology"/>
<evidence type="ECO:0000313" key="6">
    <source>
        <dbReference type="EMBL" id="GEB57735.1"/>
    </source>
</evidence>
<dbReference type="AlphaFoldDB" id="A0A4Y3RJA0"/>
<organism evidence="6 7">
    <name type="scientific">Streptomyces gardneri</name>
    <dbReference type="NCBI Taxonomy" id="66892"/>
    <lineage>
        <taxon>Bacteria</taxon>
        <taxon>Bacillati</taxon>
        <taxon>Actinomycetota</taxon>
        <taxon>Actinomycetes</taxon>
        <taxon>Kitasatosporales</taxon>
        <taxon>Streptomycetaceae</taxon>
        <taxon>Streptomyces</taxon>
    </lineage>
</organism>
<dbReference type="SUPFAM" id="SSF46785">
    <property type="entry name" value="Winged helix' DNA-binding domain"/>
    <property type="match status" value="1"/>
</dbReference>